<accession>A0A7S3FGS6</accession>
<dbReference type="EMBL" id="HBHX01067097">
    <property type="protein sequence ID" value="CAE0147935.1"/>
    <property type="molecule type" value="Transcribed_RNA"/>
</dbReference>
<dbReference type="PANTHER" id="PTHR31558">
    <property type="entry name" value="CW14 PROTEIN"/>
    <property type="match status" value="1"/>
</dbReference>
<evidence type="ECO:0000256" key="1">
    <source>
        <dbReference type="SAM" id="MobiDB-lite"/>
    </source>
</evidence>
<sequence>MALVNPNELRLDSVSSSLVKSYNAKPFMCRSTGNYYRSERYFGVEADMHKWGVVALQGFNMLKAQVPQMLLRCGLLIQAEGNDEMPEQMLAATYLSGISQSAPDIPVDALDAASRGGLPSDRPPSPPPAGSPVAAPPAAGLVPALAFGSASGHAHPDGHLFQDDNPMMC</sequence>
<dbReference type="Pfam" id="PF07059">
    <property type="entry name" value="EDR2_C"/>
    <property type="match status" value="1"/>
</dbReference>
<reference evidence="3" key="1">
    <citation type="submission" date="2021-01" db="EMBL/GenBank/DDBJ databases">
        <authorList>
            <person name="Corre E."/>
            <person name="Pelletier E."/>
            <person name="Niang G."/>
            <person name="Scheremetjew M."/>
            <person name="Finn R."/>
            <person name="Kale V."/>
            <person name="Holt S."/>
            <person name="Cochrane G."/>
            <person name="Meng A."/>
            <person name="Brown T."/>
            <person name="Cohen L."/>
        </authorList>
    </citation>
    <scope>NUCLEOTIDE SEQUENCE</scope>
    <source>
        <strain evidence="3">CCMP281</strain>
    </source>
</reference>
<gene>
    <name evidence="3" type="ORF">HERI1096_LOCUS37112</name>
</gene>
<dbReference type="AlphaFoldDB" id="A0A7S3FGS6"/>
<feature type="domain" description="Protein ENHANCED DISEASE RESISTANCE 2 C-terminal" evidence="2">
    <location>
        <begin position="10"/>
        <end position="98"/>
    </location>
</feature>
<proteinExistence type="predicted"/>
<feature type="region of interest" description="Disordered" evidence="1">
    <location>
        <begin position="110"/>
        <end position="135"/>
    </location>
</feature>
<dbReference type="InterPro" id="IPR009769">
    <property type="entry name" value="EDR2_C"/>
</dbReference>
<evidence type="ECO:0000313" key="3">
    <source>
        <dbReference type="EMBL" id="CAE0147935.1"/>
    </source>
</evidence>
<organism evidence="3">
    <name type="scientific">Haptolina ericina</name>
    <dbReference type="NCBI Taxonomy" id="156174"/>
    <lineage>
        <taxon>Eukaryota</taxon>
        <taxon>Haptista</taxon>
        <taxon>Haptophyta</taxon>
        <taxon>Prymnesiophyceae</taxon>
        <taxon>Prymnesiales</taxon>
        <taxon>Prymnesiaceae</taxon>
        <taxon>Haptolina</taxon>
    </lineage>
</organism>
<evidence type="ECO:0000259" key="2">
    <source>
        <dbReference type="Pfam" id="PF07059"/>
    </source>
</evidence>
<name>A0A7S3FGS6_9EUKA</name>
<feature type="compositionally biased region" description="Pro residues" evidence="1">
    <location>
        <begin position="121"/>
        <end position="130"/>
    </location>
</feature>
<protein>
    <recommendedName>
        <fullName evidence="2">Protein ENHANCED DISEASE RESISTANCE 2 C-terminal domain-containing protein</fullName>
    </recommendedName>
</protein>